<protein>
    <submittedName>
        <fullName evidence="1">Uncharacterized protein</fullName>
    </submittedName>
</protein>
<evidence type="ECO:0000313" key="2">
    <source>
        <dbReference type="Proteomes" id="UP000016057"/>
    </source>
</evidence>
<reference evidence="1 2" key="1">
    <citation type="journal article" date="2013" name="Genome Announc.">
        <title>Draft Genome Sequence of Catellicoccus marimammalium, a Novel Species Commonly Found in Gull Feces.</title>
        <authorList>
            <person name="Weigand M.R."/>
            <person name="Ryu H."/>
            <person name="Bozcek L."/>
            <person name="Konstantinidis K.T."/>
            <person name="Santo Domingo J.W."/>
        </authorList>
    </citation>
    <scope>NUCLEOTIDE SEQUENCE [LARGE SCALE GENOMIC DNA]</scope>
    <source>
        <strain evidence="1 2">M35/04/3</strain>
    </source>
</reference>
<dbReference type="AlphaFoldDB" id="K8Z8Q2"/>
<dbReference type="Proteomes" id="UP000016057">
    <property type="component" value="Unassembled WGS sequence"/>
</dbReference>
<name>K8Z8Q2_9ENTE</name>
<dbReference type="EMBL" id="AMYT01000017">
    <property type="protein sequence ID" value="EKU27429.1"/>
    <property type="molecule type" value="Genomic_DNA"/>
</dbReference>
<dbReference type="STRING" id="1234409.C683_0760"/>
<accession>K8Z8Q2</accession>
<comment type="caution">
    <text evidence="1">The sequence shown here is derived from an EMBL/GenBank/DDBJ whole genome shotgun (WGS) entry which is preliminary data.</text>
</comment>
<sequence length="42" mass="5253">MVEIVRLEKEHQLWTRDKIQRIEQEKYGLPAYVQKWKDLLLK</sequence>
<dbReference type="RefSeq" id="WP_009490187.1">
    <property type="nucleotide sequence ID" value="NZ_AMYT01000017.1"/>
</dbReference>
<gene>
    <name evidence="1" type="ORF">C683_0760</name>
</gene>
<evidence type="ECO:0000313" key="1">
    <source>
        <dbReference type="EMBL" id="EKU27429.1"/>
    </source>
</evidence>
<keyword evidence="2" id="KW-1185">Reference proteome</keyword>
<organism evidence="1 2">
    <name type="scientific">Catellicoccus marimammalium M35/04/3</name>
    <dbReference type="NCBI Taxonomy" id="1234409"/>
    <lineage>
        <taxon>Bacteria</taxon>
        <taxon>Bacillati</taxon>
        <taxon>Bacillota</taxon>
        <taxon>Bacilli</taxon>
        <taxon>Lactobacillales</taxon>
        <taxon>Enterococcaceae</taxon>
        <taxon>Catellicoccus</taxon>
    </lineage>
</organism>
<proteinExistence type="predicted"/>